<evidence type="ECO:0000313" key="3">
    <source>
        <dbReference type="EMBL" id="CCC05105.1"/>
    </source>
</evidence>
<dbReference type="AlphaFoldDB" id="F7W8Y2"/>
<dbReference type="Proteomes" id="UP000001881">
    <property type="component" value="Unassembled WGS sequence"/>
</dbReference>
<name>F7W8Y2_SORMK</name>
<proteinExistence type="predicted"/>
<evidence type="ECO:0000256" key="1">
    <source>
        <dbReference type="SAM" id="MobiDB-lite"/>
    </source>
</evidence>
<evidence type="ECO:0000313" key="4">
    <source>
        <dbReference type="Proteomes" id="UP000001881"/>
    </source>
</evidence>
<dbReference type="OrthoDB" id="5226619at2759"/>
<sequence>MLRPALFGILSLTSSTIVAAQTLAPWEIIQVDTYSPSGRPGSSTVSYIKTTINDPNSASNATANCNIEWDGLTNGETPYNTALECTPVEDGTWEFEVLRADPDSERPSISNSSFASRA</sequence>
<comment type="caution">
    <text evidence="3">The sequence shown here is derived from an EMBL/GenBank/DDBJ whole genome shotgun (WGS) entry which is preliminary data.</text>
</comment>
<feature type="chain" id="PRO_5003371082" evidence="2">
    <location>
        <begin position="21"/>
        <end position="118"/>
    </location>
</feature>
<dbReference type="eggNOG" id="ENOG502T143">
    <property type="taxonomic scope" value="Eukaryota"/>
</dbReference>
<reference evidence="3 4" key="1">
    <citation type="journal article" date="2010" name="PLoS Genet.">
        <title>De novo assembly of a 40 Mb eukaryotic genome from short sequence reads: Sordaria macrospora, a model organism for fungal morphogenesis.</title>
        <authorList>
            <person name="Nowrousian M."/>
            <person name="Stajich J."/>
            <person name="Chu M."/>
            <person name="Engh I."/>
            <person name="Espagne E."/>
            <person name="Halliday K."/>
            <person name="Kamerewerd J."/>
            <person name="Kempken F."/>
            <person name="Knab B."/>
            <person name="Kuo H.C."/>
            <person name="Osiewacz H.D."/>
            <person name="Poeggeler S."/>
            <person name="Read N."/>
            <person name="Seiler S."/>
            <person name="Smith K."/>
            <person name="Zickler D."/>
            <person name="Kueck U."/>
            <person name="Freitag M."/>
        </authorList>
    </citation>
    <scope>NUCLEOTIDE SEQUENCE [LARGE SCALE GENOMIC DNA]</scope>
    <source>
        <strain evidence="4">ATCC MYA-333 / DSM 997 / K(L3346) / K-hell</strain>
        <tissue evidence="3">Mycelium</tissue>
    </source>
</reference>
<feature type="compositionally biased region" description="Polar residues" evidence="1">
    <location>
        <begin position="107"/>
        <end position="118"/>
    </location>
</feature>
<organism evidence="3 4">
    <name type="scientific">Sordaria macrospora (strain ATCC MYA-333 / DSM 997 / K(L3346) / K-hell)</name>
    <dbReference type="NCBI Taxonomy" id="771870"/>
    <lineage>
        <taxon>Eukaryota</taxon>
        <taxon>Fungi</taxon>
        <taxon>Dikarya</taxon>
        <taxon>Ascomycota</taxon>
        <taxon>Pezizomycotina</taxon>
        <taxon>Sordariomycetes</taxon>
        <taxon>Sordariomycetidae</taxon>
        <taxon>Sordariales</taxon>
        <taxon>Sordariaceae</taxon>
        <taxon>Sordaria</taxon>
    </lineage>
</organism>
<evidence type="ECO:0000256" key="2">
    <source>
        <dbReference type="SAM" id="SignalP"/>
    </source>
</evidence>
<dbReference type="InParanoid" id="F7W8Y2"/>
<dbReference type="HOGENOM" id="CLU_2074592_0_0_1"/>
<accession>F7W8Y2</accession>
<keyword evidence="4" id="KW-1185">Reference proteome</keyword>
<dbReference type="EMBL" id="CABT02000047">
    <property type="protein sequence ID" value="CCC05105.1"/>
    <property type="molecule type" value="Genomic_DNA"/>
</dbReference>
<feature type="region of interest" description="Disordered" evidence="1">
    <location>
        <begin position="99"/>
        <end position="118"/>
    </location>
</feature>
<feature type="signal peptide" evidence="2">
    <location>
        <begin position="1"/>
        <end position="20"/>
    </location>
</feature>
<dbReference type="VEuPathDB" id="FungiDB:SMAC_07762"/>
<gene>
    <name evidence="3" type="ORF">SMAC_07762</name>
</gene>
<protein>
    <submittedName>
        <fullName evidence="3">WGS project CABT00000000 data, contig 2.47</fullName>
    </submittedName>
</protein>
<keyword evidence="2" id="KW-0732">Signal</keyword>